<evidence type="ECO:0000313" key="1">
    <source>
        <dbReference type="EMBL" id="AGQ19263.1"/>
    </source>
</evidence>
<organism evidence="1">
    <name type="scientific">Candidatus Actinomarina minuta</name>
    <dbReference type="NCBI Taxonomy" id="1389454"/>
    <lineage>
        <taxon>Bacteria</taxon>
        <taxon>Bacillati</taxon>
        <taxon>Actinomycetota</taxon>
        <taxon>Actinomycetes</taxon>
        <taxon>Candidatus Actinomarinidae</taxon>
        <taxon>Candidatus Actinomarinales</taxon>
        <taxon>Candidatus Actinomarineae</taxon>
        <taxon>Candidatus Actinomarinaceae</taxon>
        <taxon>Candidatus Actinomarina</taxon>
    </lineage>
</organism>
<dbReference type="CDD" id="cd03443">
    <property type="entry name" value="PaaI_thioesterase"/>
    <property type="match status" value="1"/>
</dbReference>
<name>S5DP15_9ACTN</name>
<protein>
    <submittedName>
        <fullName evidence="1">HGG motif-containing thioesterase</fullName>
    </submittedName>
</protein>
<dbReference type="EMBL" id="KC811127">
    <property type="protein sequence ID" value="AGQ19263.1"/>
    <property type="molecule type" value="Genomic_DNA"/>
</dbReference>
<sequence>MMIEENLEDTLENEGMPLPNVWVELEGEFLDFDKDNATLKCKFPVRERYFNPLPTTLGGIIDSWIDITMGPLTVLLGQKAVNKNFSIKYLKPVGPSIEYVTAVAWRESIDGRNSLYKGELYLDNGDLAAVAESEFVEIRKS</sequence>
<proteinExistence type="predicted"/>
<reference evidence="1" key="1">
    <citation type="journal article" date="2013" name="Sci. Rep.">
        <title>Metagenomics uncovers a new group of low GC and ultra-small marine Actinobacteria.</title>
        <authorList>
            <person name="Ghai R."/>
            <person name="Mizuno C.M."/>
            <person name="Picazo A."/>
            <person name="Camacho A."/>
            <person name="Rodriguez-Valera F."/>
        </authorList>
    </citation>
    <scope>NUCLEOTIDE SEQUENCE</scope>
</reference>
<dbReference type="SUPFAM" id="SSF54637">
    <property type="entry name" value="Thioesterase/thiol ester dehydrase-isomerase"/>
    <property type="match status" value="1"/>
</dbReference>
<dbReference type="AlphaFoldDB" id="S5DP15"/>
<dbReference type="Gene3D" id="3.10.129.10">
    <property type="entry name" value="Hotdog Thioesterase"/>
    <property type="match status" value="1"/>
</dbReference>
<accession>S5DP15</accession>
<dbReference type="InterPro" id="IPR029069">
    <property type="entry name" value="HotDog_dom_sf"/>
</dbReference>